<feature type="compositionally biased region" description="Low complexity" evidence="1">
    <location>
        <begin position="80"/>
        <end position="110"/>
    </location>
</feature>
<dbReference type="AlphaFoldDB" id="F9P7Q1"/>
<accession>F9P7Q1</accession>
<keyword evidence="2" id="KW-0812">Transmembrane</keyword>
<proteinExistence type="predicted"/>
<evidence type="ECO:0000313" key="3">
    <source>
        <dbReference type="EMBL" id="EGV08367.1"/>
    </source>
</evidence>
<gene>
    <name evidence="3" type="ORF">HMPREF1042_1914</name>
</gene>
<evidence type="ECO:0000256" key="1">
    <source>
        <dbReference type="SAM" id="MobiDB-lite"/>
    </source>
</evidence>
<keyword evidence="2" id="KW-1133">Transmembrane helix</keyword>
<evidence type="ECO:0000256" key="2">
    <source>
        <dbReference type="SAM" id="Phobius"/>
    </source>
</evidence>
<reference evidence="3 4" key="1">
    <citation type="submission" date="2011-06" db="EMBL/GenBank/DDBJ databases">
        <authorList>
            <person name="Harkins D.M."/>
            <person name="Madupu R."/>
            <person name="Durkin A.S."/>
            <person name="Torralba M."/>
            <person name="Methe B."/>
            <person name="Sutton G.G."/>
            <person name="Nelson K.E."/>
        </authorList>
    </citation>
    <scope>NUCLEOTIDE SEQUENCE [LARGE SCALE GENOMIC DNA]</scope>
    <source>
        <strain evidence="3 4">SK1060</strain>
    </source>
</reference>
<organism evidence="3 4">
    <name type="scientific">Streptococcus constellatus subsp. pharyngis SK1060 = CCUG 46377</name>
    <dbReference type="NCBI Taxonomy" id="1035184"/>
    <lineage>
        <taxon>Bacteria</taxon>
        <taxon>Bacillati</taxon>
        <taxon>Bacillota</taxon>
        <taxon>Bacilli</taxon>
        <taxon>Lactobacillales</taxon>
        <taxon>Streptococcaceae</taxon>
        <taxon>Streptococcus</taxon>
        <taxon>Streptococcus anginosus group</taxon>
    </lineage>
</organism>
<dbReference type="Proteomes" id="UP000003287">
    <property type="component" value="Unassembled WGS sequence"/>
</dbReference>
<evidence type="ECO:0000313" key="4">
    <source>
        <dbReference type="Proteomes" id="UP000003287"/>
    </source>
</evidence>
<dbReference type="eggNOG" id="ENOG503239S">
    <property type="taxonomic scope" value="Bacteria"/>
</dbReference>
<sequence>MKKWKNNSRLNIVLAIMSVVLIILLAPITMPLMFLGGVFGIWYFAKQNPSVFKRNIAIAAAIIGILGIYTVGKLNSESSESQQSQTQVVPSTSRTSSSNSSKANSSSSKSDSSREKEN</sequence>
<keyword evidence="2" id="KW-0472">Membrane</keyword>
<dbReference type="EMBL" id="AFUP01000004">
    <property type="protein sequence ID" value="EGV08367.1"/>
    <property type="molecule type" value="Genomic_DNA"/>
</dbReference>
<feature type="transmembrane region" description="Helical" evidence="2">
    <location>
        <begin position="51"/>
        <end position="72"/>
    </location>
</feature>
<protein>
    <submittedName>
        <fullName evidence="3">Uncharacterized protein</fullName>
    </submittedName>
</protein>
<feature type="region of interest" description="Disordered" evidence="1">
    <location>
        <begin position="80"/>
        <end position="118"/>
    </location>
</feature>
<name>F9P7Q1_STRCV</name>
<feature type="transmembrane region" description="Helical" evidence="2">
    <location>
        <begin position="12"/>
        <end position="45"/>
    </location>
</feature>